<dbReference type="InterPro" id="IPR040015">
    <property type="entry name" value="UBL3-like"/>
</dbReference>
<sequence>MATQDVDSSSVSSAKASPQEANASMVRLTCLMVSGNRHTFQFPPNATIKEVKRQIFDEWPKGWEGERPASPGFLRLVYLGKFLSDVTTLPENKLVPGKPIIVHLIIKMVEDSDLLEGPRDLEKAPKCHCVIL</sequence>
<evidence type="ECO:0000313" key="2">
    <source>
        <dbReference type="EMBL" id="KAJ1969893.1"/>
    </source>
</evidence>
<accession>A0A9W8E9S1</accession>
<protein>
    <recommendedName>
        <fullName evidence="1">Ubiquitin-like domain-containing protein</fullName>
    </recommendedName>
</protein>
<name>A0A9W8E9S1_9FUNG</name>
<dbReference type="PANTHER" id="PTHR13169">
    <property type="entry name" value="UBIQUITIN-LIKE PROTEIN 3 HCG-1 PROTEIN"/>
    <property type="match status" value="1"/>
</dbReference>
<dbReference type="Pfam" id="PF13881">
    <property type="entry name" value="Rad60-SLD_2"/>
    <property type="match status" value="1"/>
</dbReference>
<dbReference type="PROSITE" id="PS50053">
    <property type="entry name" value="UBIQUITIN_2"/>
    <property type="match status" value="1"/>
</dbReference>
<dbReference type="EMBL" id="JANBPY010000015">
    <property type="protein sequence ID" value="KAJ1969893.1"/>
    <property type="molecule type" value="Genomic_DNA"/>
</dbReference>
<dbReference type="Proteomes" id="UP001150925">
    <property type="component" value="Unassembled WGS sequence"/>
</dbReference>
<organism evidence="2 3">
    <name type="scientific">Dispira parvispora</name>
    <dbReference type="NCBI Taxonomy" id="1520584"/>
    <lineage>
        <taxon>Eukaryota</taxon>
        <taxon>Fungi</taxon>
        <taxon>Fungi incertae sedis</taxon>
        <taxon>Zoopagomycota</taxon>
        <taxon>Kickxellomycotina</taxon>
        <taxon>Dimargaritomycetes</taxon>
        <taxon>Dimargaritales</taxon>
        <taxon>Dimargaritaceae</taxon>
        <taxon>Dispira</taxon>
    </lineage>
</organism>
<proteinExistence type="predicted"/>
<dbReference type="SMART" id="SM00213">
    <property type="entry name" value="UBQ"/>
    <property type="match status" value="1"/>
</dbReference>
<reference evidence="2" key="1">
    <citation type="submission" date="2022-07" db="EMBL/GenBank/DDBJ databases">
        <title>Phylogenomic reconstructions and comparative analyses of Kickxellomycotina fungi.</title>
        <authorList>
            <person name="Reynolds N.K."/>
            <person name="Stajich J.E."/>
            <person name="Barry K."/>
            <person name="Grigoriev I.V."/>
            <person name="Crous P."/>
            <person name="Smith M.E."/>
        </authorList>
    </citation>
    <scope>NUCLEOTIDE SEQUENCE</scope>
    <source>
        <strain evidence="2">RSA 1196</strain>
    </source>
</reference>
<gene>
    <name evidence="2" type="ORF">IWQ62_000326</name>
</gene>
<keyword evidence="3" id="KW-1185">Reference proteome</keyword>
<comment type="caution">
    <text evidence="2">The sequence shown here is derived from an EMBL/GenBank/DDBJ whole genome shotgun (WGS) entry which is preliminary data.</text>
</comment>
<dbReference type="PANTHER" id="PTHR13169:SF0">
    <property type="entry name" value="UBIQUITIN-LIKE PROTEIN 3"/>
    <property type="match status" value="1"/>
</dbReference>
<evidence type="ECO:0000259" key="1">
    <source>
        <dbReference type="PROSITE" id="PS50053"/>
    </source>
</evidence>
<dbReference type="InterPro" id="IPR039540">
    <property type="entry name" value="UBL3-like_ubiquitin_dom"/>
</dbReference>
<dbReference type="SUPFAM" id="SSF54236">
    <property type="entry name" value="Ubiquitin-like"/>
    <property type="match status" value="1"/>
</dbReference>
<evidence type="ECO:0000313" key="3">
    <source>
        <dbReference type="Proteomes" id="UP001150925"/>
    </source>
</evidence>
<dbReference type="InterPro" id="IPR029071">
    <property type="entry name" value="Ubiquitin-like_domsf"/>
</dbReference>
<dbReference type="OrthoDB" id="1043111at2759"/>
<dbReference type="Gene3D" id="3.10.20.90">
    <property type="entry name" value="Phosphatidylinositol 3-kinase Catalytic Subunit, Chain A, domain 1"/>
    <property type="match status" value="1"/>
</dbReference>
<dbReference type="AlphaFoldDB" id="A0A9W8E9S1"/>
<feature type="domain" description="Ubiquitin-like" evidence="1">
    <location>
        <begin position="26"/>
        <end position="104"/>
    </location>
</feature>
<dbReference type="InterPro" id="IPR000626">
    <property type="entry name" value="Ubiquitin-like_dom"/>
</dbReference>